<dbReference type="CDD" id="cd19762">
    <property type="entry name" value="Bbox2_TRIM7-like"/>
    <property type="match status" value="1"/>
</dbReference>
<keyword evidence="3" id="KW-0862">Zinc</keyword>
<dbReference type="Gene3D" id="3.30.160.60">
    <property type="entry name" value="Classic Zinc Finger"/>
    <property type="match status" value="2"/>
</dbReference>
<evidence type="ECO:0000256" key="2">
    <source>
        <dbReference type="ARBA" id="ARBA00022771"/>
    </source>
</evidence>
<evidence type="ECO:0000256" key="1">
    <source>
        <dbReference type="ARBA" id="ARBA00022723"/>
    </source>
</evidence>
<dbReference type="InterPro" id="IPR017907">
    <property type="entry name" value="Znf_RING_CS"/>
</dbReference>
<dbReference type="SMART" id="SM00336">
    <property type="entry name" value="BBOX"/>
    <property type="match status" value="2"/>
</dbReference>
<evidence type="ECO:0000256" key="3">
    <source>
        <dbReference type="ARBA" id="ARBA00022833"/>
    </source>
</evidence>
<dbReference type="SMART" id="SM00184">
    <property type="entry name" value="RING"/>
    <property type="match status" value="1"/>
</dbReference>
<dbReference type="InterPro" id="IPR043136">
    <property type="entry name" value="B30.2/SPRY_sf"/>
</dbReference>
<dbReference type="PROSITE" id="PS50119">
    <property type="entry name" value="ZF_BBOX"/>
    <property type="match status" value="1"/>
</dbReference>
<evidence type="ECO:0000256" key="4">
    <source>
        <dbReference type="PROSITE-ProRule" id="PRU00024"/>
    </source>
</evidence>
<dbReference type="SUPFAM" id="SSF57850">
    <property type="entry name" value="RING/U-box"/>
    <property type="match status" value="1"/>
</dbReference>
<keyword evidence="2 4" id="KW-0863">Zinc-finger</keyword>
<dbReference type="PANTHER" id="PTHR24103">
    <property type="entry name" value="E3 UBIQUITIN-PROTEIN LIGASE TRIM"/>
    <property type="match status" value="1"/>
</dbReference>
<dbReference type="InterPro" id="IPR001841">
    <property type="entry name" value="Znf_RING"/>
</dbReference>
<evidence type="ECO:0000259" key="7">
    <source>
        <dbReference type="PROSITE" id="PS50188"/>
    </source>
</evidence>
<dbReference type="InterPro" id="IPR001870">
    <property type="entry name" value="B30.2/SPRY"/>
</dbReference>
<dbReference type="Pfam" id="PF13765">
    <property type="entry name" value="PRY"/>
    <property type="match status" value="1"/>
</dbReference>
<reference evidence="8 9" key="1">
    <citation type="journal article" date="2023" name="J. Hered.">
        <title>Chromosome-level genome of the wood stork (Mycteria americana) provides insight into avian chromosome evolution.</title>
        <authorList>
            <person name="Flamio R. Jr."/>
            <person name="Ramstad K.M."/>
        </authorList>
    </citation>
    <scope>NUCLEOTIDE SEQUENCE [LARGE SCALE GENOMIC DNA]</scope>
    <source>
        <strain evidence="8">JAX WOST 10</strain>
    </source>
</reference>
<dbReference type="SMART" id="SM00589">
    <property type="entry name" value="PRY"/>
    <property type="match status" value="1"/>
</dbReference>
<dbReference type="Proteomes" id="UP001333110">
    <property type="component" value="Unassembled WGS sequence"/>
</dbReference>
<feature type="domain" description="B30.2/SPRY" evidence="7">
    <location>
        <begin position="487"/>
        <end position="650"/>
    </location>
</feature>
<organism evidence="8 9">
    <name type="scientific">Mycteria americana</name>
    <name type="common">Wood stork</name>
    <dbReference type="NCBI Taxonomy" id="33587"/>
    <lineage>
        <taxon>Eukaryota</taxon>
        <taxon>Metazoa</taxon>
        <taxon>Chordata</taxon>
        <taxon>Craniata</taxon>
        <taxon>Vertebrata</taxon>
        <taxon>Euteleostomi</taxon>
        <taxon>Archelosauria</taxon>
        <taxon>Archosauria</taxon>
        <taxon>Dinosauria</taxon>
        <taxon>Saurischia</taxon>
        <taxon>Theropoda</taxon>
        <taxon>Coelurosauria</taxon>
        <taxon>Aves</taxon>
        <taxon>Neognathae</taxon>
        <taxon>Neoaves</taxon>
        <taxon>Aequornithes</taxon>
        <taxon>Ciconiiformes</taxon>
        <taxon>Ciconiidae</taxon>
        <taxon>Mycteria</taxon>
    </lineage>
</organism>
<evidence type="ECO:0000313" key="9">
    <source>
        <dbReference type="Proteomes" id="UP001333110"/>
    </source>
</evidence>
<dbReference type="AlphaFoldDB" id="A0AAN7MHI3"/>
<feature type="domain" description="RING-type" evidence="5">
    <location>
        <begin position="16"/>
        <end position="57"/>
    </location>
</feature>
<dbReference type="InterPro" id="IPR013083">
    <property type="entry name" value="Znf_RING/FYVE/PHD"/>
</dbReference>
<dbReference type="PROSITE" id="PS50089">
    <property type="entry name" value="ZF_RING_2"/>
    <property type="match status" value="1"/>
</dbReference>
<name>A0AAN7MHI3_MYCAM</name>
<dbReference type="CDD" id="cd16594">
    <property type="entry name" value="RING-HC_TRIM7-like_C-IV"/>
    <property type="match status" value="1"/>
</dbReference>
<dbReference type="Pfam" id="PF15227">
    <property type="entry name" value="zf-C3HC4_4"/>
    <property type="match status" value="1"/>
</dbReference>
<evidence type="ECO:0000313" key="8">
    <source>
        <dbReference type="EMBL" id="KAK4805737.1"/>
    </source>
</evidence>
<dbReference type="PRINTS" id="PR01407">
    <property type="entry name" value="BUTYPHLNCDUF"/>
</dbReference>
<dbReference type="Gene3D" id="3.30.40.10">
    <property type="entry name" value="Zinc/RING finger domain, C3HC4 (zinc finger)"/>
    <property type="match status" value="1"/>
</dbReference>
<gene>
    <name evidence="8" type="ORF">QYF61_021836</name>
</gene>
<dbReference type="InterPro" id="IPR003879">
    <property type="entry name" value="Butyrophylin_SPRY"/>
</dbReference>
<evidence type="ECO:0000259" key="6">
    <source>
        <dbReference type="PROSITE" id="PS50119"/>
    </source>
</evidence>
<comment type="caution">
    <text evidence="8">The sequence shown here is derived from an EMBL/GenBank/DDBJ whole genome shotgun (WGS) entry which is preliminary data.</text>
</comment>
<dbReference type="SUPFAM" id="SSF57845">
    <property type="entry name" value="B-box zinc-binding domain"/>
    <property type="match status" value="2"/>
</dbReference>
<dbReference type="PROSITE" id="PS50188">
    <property type="entry name" value="B302_SPRY"/>
    <property type="match status" value="1"/>
</dbReference>
<dbReference type="GO" id="GO:0008270">
    <property type="term" value="F:zinc ion binding"/>
    <property type="evidence" value="ECO:0007669"/>
    <property type="project" value="UniProtKB-KW"/>
</dbReference>
<dbReference type="InterPro" id="IPR013320">
    <property type="entry name" value="ConA-like_dom_sf"/>
</dbReference>
<dbReference type="Gene3D" id="2.60.120.920">
    <property type="match status" value="2"/>
</dbReference>
<dbReference type="InterPro" id="IPR050143">
    <property type="entry name" value="TRIM/RBCC"/>
</dbReference>
<keyword evidence="1" id="KW-0479">Metal-binding</keyword>
<dbReference type="InterPro" id="IPR003877">
    <property type="entry name" value="SPRY_dom"/>
</dbReference>
<sequence length="650" mass="74394">MAECDPLESLQKEASCSICLDYFSDPVSINCGHSFCRDCITRCSGKSDRRFACPQCRGIAQKRKFRPNRELRNLAEIAKKLSLRAGAGSLCPKHQEPLKLFCQEDRTAICVVCDRSHAHRAHTVAPIEEASQECKEQIQSKLKSLKDERERLQGLKLTGETRRQKYLQQTRAERSKIMLVFKQLHQFQDEQERLLLMWLEDVEKQIVQTQTENDRKISMEISHLGNLIRELEGISPQPENKSLQDARSALTRYVALPFRRGRLSPAQRHKEDRNGGAGGVILSTRVPSTQANVTLDPDTANPHLILSEDRRSVRWDETPQNLPNNPQRFDTYCSVLGCEGFTVANIIEVAKSLNLRPVREVEGGENLCKEQQEALKLFYKDEERLICVACDRSEVHRNCSAVPVDKAAQEYKKMTKAEKQKIVTKYKQLHQFLEEQESFFLAHLEQLDTEIMNVHEDILTRLLEETASLGTLTGEMERMRQQPGCELLKDIKTTLSRGERETFSQPLDISPELEKKFCDFTEKTAVFKEAMEKFQGILEFQLPLTRPALQPGDVQVHPCVLGSRGCTSGWHRWEVEVYGQGTWAMGVAKESVPREGRFPLKPEAGVWTLRRSRDGYKALTSPDVTPLTLRNVPQWIRIYLDCQEGRVVLF</sequence>
<accession>A0AAN7MHI3</accession>
<feature type="domain" description="B box-type" evidence="6">
    <location>
        <begin position="86"/>
        <end position="127"/>
    </location>
</feature>
<dbReference type="Pfam" id="PF00643">
    <property type="entry name" value="zf-B_box"/>
    <property type="match status" value="1"/>
</dbReference>
<evidence type="ECO:0000259" key="5">
    <source>
        <dbReference type="PROSITE" id="PS50089"/>
    </source>
</evidence>
<protein>
    <submittedName>
        <fullName evidence="8">Uncharacterized protein</fullName>
    </submittedName>
</protein>
<dbReference type="SUPFAM" id="SSF49899">
    <property type="entry name" value="Concanavalin A-like lectins/glucanases"/>
    <property type="match status" value="2"/>
</dbReference>
<dbReference type="EMBL" id="JAUNZN010000064">
    <property type="protein sequence ID" value="KAK4805737.1"/>
    <property type="molecule type" value="Genomic_DNA"/>
</dbReference>
<proteinExistence type="predicted"/>
<keyword evidence="9" id="KW-1185">Reference proteome</keyword>
<dbReference type="InterPro" id="IPR006574">
    <property type="entry name" value="PRY"/>
</dbReference>
<dbReference type="PROSITE" id="PS00518">
    <property type="entry name" value="ZF_RING_1"/>
    <property type="match status" value="1"/>
</dbReference>
<dbReference type="InterPro" id="IPR000315">
    <property type="entry name" value="Znf_B-box"/>
</dbReference>
<dbReference type="Pfam" id="PF00622">
    <property type="entry name" value="SPRY"/>
    <property type="match status" value="1"/>
</dbReference>